<sequence length="247" mass="29973">MELIKAGYTNKSYKDNNIFYQEKILNGFNHNIDYSLLSNLDFVPKLIENTDEYVKWEFIESKKVKMDEKTLKQVADTFKKLHESKIKLPKNSMARRIKDYRNKVNQLDRKIDVLDHFYKRVNNILKYSETNRPIHNDLYFSNILIDQNEKMYFVDWEYASMGDKHYDLALFICASDLNKEQEKIFLDQYDSYWEEYLIQQKIMAYYFIIIWAASKVQIPINIDYFIKKIKEVEAEFDYKKANNLFRQ</sequence>
<dbReference type="Gene3D" id="3.90.1200.10">
    <property type="match status" value="1"/>
</dbReference>
<dbReference type="InterPro" id="IPR052077">
    <property type="entry name" value="CcrZ_PhaseVar_Mediator"/>
</dbReference>
<dbReference type="SUPFAM" id="SSF56112">
    <property type="entry name" value="Protein kinase-like (PK-like)"/>
    <property type="match status" value="1"/>
</dbReference>
<protein>
    <submittedName>
        <fullName evidence="1">Phosphotransferase</fullName>
    </submittedName>
</protein>
<keyword evidence="2" id="KW-1185">Reference proteome</keyword>
<dbReference type="InterPro" id="IPR011009">
    <property type="entry name" value="Kinase-like_dom_sf"/>
</dbReference>
<name>A0ABU7MKQ2_9BACT</name>
<organism evidence="1 2">
    <name type="scientific">Mycoplasmopsis ciconiae</name>
    <dbReference type="NCBI Taxonomy" id="561067"/>
    <lineage>
        <taxon>Bacteria</taxon>
        <taxon>Bacillati</taxon>
        <taxon>Mycoplasmatota</taxon>
        <taxon>Mycoplasmoidales</taxon>
        <taxon>Metamycoplasmataceae</taxon>
        <taxon>Mycoplasmopsis</taxon>
    </lineage>
</organism>
<dbReference type="RefSeq" id="WP_330500524.1">
    <property type="nucleotide sequence ID" value="NZ_JAZDWZ010000002.1"/>
</dbReference>
<accession>A0ABU7MKQ2</accession>
<dbReference type="PANTHER" id="PTHR40086">
    <property type="entry name" value="PHOSPHOTRANSFERASE YTMP-RELATED"/>
    <property type="match status" value="1"/>
</dbReference>
<comment type="caution">
    <text evidence="1">The sequence shown here is derived from an EMBL/GenBank/DDBJ whole genome shotgun (WGS) entry which is preliminary data.</text>
</comment>
<reference evidence="1" key="1">
    <citation type="submission" date="2024-01" db="EMBL/GenBank/DDBJ databases">
        <title>Genome sequence of Mycoplasma ciconiae type strain DSM 25251.</title>
        <authorList>
            <person name="Spergser J."/>
        </authorList>
    </citation>
    <scope>NUCLEOTIDE SEQUENCE [LARGE SCALE GENOMIC DNA]</scope>
    <source>
        <strain evidence="1">DSM 25251</strain>
    </source>
</reference>
<evidence type="ECO:0000313" key="1">
    <source>
        <dbReference type="EMBL" id="MEE3928112.1"/>
    </source>
</evidence>
<dbReference type="EMBL" id="JAZDWZ010000002">
    <property type="protein sequence ID" value="MEE3928112.1"/>
    <property type="molecule type" value="Genomic_DNA"/>
</dbReference>
<proteinExistence type="predicted"/>
<evidence type="ECO:0000313" key="2">
    <source>
        <dbReference type="Proteomes" id="UP001344817"/>
    </source>
</evidence>
<gene>
    <name evidence="1" type="ORF">V2E24_00785</name>
</gene>
<dbReference type="Pfam" id="PF01633">
    <property type="entry name" value="Choline_kinase"/>
    <property type="match status" value="1"/>
</dbReference>
<dbReference type="Proteomes" id="UP001344817">
    <property type="component" value="Unassembled WGS sequence"/>
</dbReference>
<dbReference type="PANTHER" id="PTHR40086:SF1">
    <property type="entry name" value="CELL CYCLE REGULATOR CCRZ"/>
    <property type="match status" value="1"/>
</dbReference>